<accession>A0A0C4WT32</accession>
<keyword evidence="2" id="KW-1185">Reference proteome</keyword>
<dbReference type="KEGG" id="acx:Achr_f1090"/>
<dbReference type="EMBL" id="CP010421">
    <property type="protein sequence ID" value="AJE23804.1"/>
    <property type="molecule type" value="Genomic_DNA"/>
</dbReference>
<proteinExistence type="predicted"/>
<organism evidence="1 2">
    <name type="scientific">Azotobacter chroococcum NCIMB 8003</name>
    <dbReference type="NCBI Taxonomy" id="1328314"/>
    <lineage>
        <taxon>Bacteria</taxon>
        <taxon>Pseudomonadati</taxon>
        <taxon>Pseudomonadota</taxon>
        <taxon>Gammaproteobacteria</taxon>
        <taxon>Pseudomonadales</taxon>
        <taxon>Pseudomonadaceae</taxon>
        <taxon>Azotobacter</taxon>
    </lineage>
</organism>
<evidence type="ECO:0000313" key="2">
    <source>
        <dbReference type="Proteomes" id="UP000068210"/>
    </source>
</evidence>
<dbReference type="GeneID" id="61933387"/>
<dbReference type="HOGENOM" id="CLU_1623781_0_0_6"/>
<dbReference type="RefSeq" id="WP_089170071.1">
    <property type="nucleotide sequence ID" value="NZ_CP010421.1"/>
</dbReference>
<dbReference type="AlphaFoldDB" id="A0A0C4WT32"/>
<dbReference type="Proteomes" id="UP000068210">
    <property type="component" value="Plasmid pAcX50f"/>
</dbReference>
<gene>
    <name evidence="1" type="ORF">Achr_f1090</name>
</gene>
<reference evidence="1 2" key="1">
    <citation type="journal article" date="2015" name="PLoS ONE">
        <title>Azotobacter Genomes: The Genome of Azotobacter chroococcum NCIMB 8003 (ATCC 4412).</title>
        <authorList>
            <person name="Robson R.L."/>
            <person name="Jones R."/>
            <person name="Robson R.M."/>
            <person name="Schwartz A."/>
            <person name="Richardson T.H."/>
        </authorList>
    </citation>
    <scope>NUCLEOTIDE SEQUENCE [LARGE SCALE GENOMIC DNA]</scope>
    <source>
        <strain evidence="1 2">NCIMB 8003</strain>
        <plasmid evidence="2">Plasmid pAcX50f</plasmid>
    </source>
</reference>
<name>A0A0C4WT32_9GAMM</name>
<protein>
    <submittedName>
        <fullName evidence="1">Partitioning protein ParW</fullName>
    </submittedName>
</protein>
<evidence type="ECO:0000313" key="1">
    <source>
        <dbReference type="EMBL" id="AJE23804.1"/>
    </source>
</evidence>
<geneLocation type="plasmid" evidence="1 2">
    <name>pAcX50f</name>
</geneLocation>
<sequence>MTPLSTSFSVLSNPAVIGLDIGATLSDIRNTFKSLDSMIGHSYTGGPLFRVAAYELRELGILGAELAFNHNDCLDALYFQFEKVQYPSLLEYLQNVFTWVSQRDSLQGNFIAIFSNGPIEITLDPQRPGSSCFLSYTSPAFKRAREAYTCAINNSDYCLALHD</sequence>
<keyword evidence="1" id="KW-0614">Plasmid</keyword>